<organism evidence="2 3">
    <name type="scientific">Ectobacillus ponti</name>
    <dbReference type="NCBI Taxonomy" id="2961894"/>
    <lineage>
        <taxon>Bacteria</taxon>
        <taxon>Bacillati</taxon>
        <taxon>Bacillota</taxon>
        <taxon>Bacilli</taxon>
        <taxon>Bacillales</taxon>
        <taxon>Bacillaceae</taxon>
        <taxon>Ectobacillus</taxon>
    </lineage>
</organism>
<dbReference type="EMBL" id="JANCLT010000006">
    <property type="protein sequence ID" value="MCP8969348.1"/>
    <property type="molecule type" value="Genomic_DNA"/>
</dbReference>
<comment type="caution">
    <text evidence="2">The sequence shown here is derived from an EMBL/GenBank/DDBJ whole genome shotgun (WGS) entry which is preliminary data.</text>
</comment>
<dbReference type="AlphaFoldDB" id="A0AA41X904"/>
<protein>
    <submittedName>
        <fullName evidence="2">PadR family transcriptional regulator</fullName>
    </submittedName>
</protein>
<evidence type="ECO:0000313" key="2">
    <source>
        <dbReference type="EMBL" id="MCP8969348.1"/>
    </source>
</evidence>
<evidence type="ECO:0000259" key="1">
    <source>
        <dbReference type="Pfam" id="PF03551"/>
    </source>
</evidence>
<accession>A0AA41X904</accession>
<keyword evidence="3" id="KW-1185">Reference proteome</keyword>
<reference evidence="2" key="1">
    <citation type="submission" date="2022-07" db="EMBL/GenBank/DDBJ databases">
        <authorList>
            <person name="Li W.-J."/>
            <person name="Deng Q.-Q."/>
        </authorList>
    </citation>
    <scope>NUCLEOTIDE SEQUENCE</scope>
    <source>
        <strain evidence="2">SYSU M60031</strain>
    </source>
</reference>
<dbReference type="InterPro" id="IPR036388">
    <property type="entry name" value="WH-like_DNA-bd_sf"/>
</dbReference>
<dbReference type="InterPro" id="IPR036390">
    <property type="entry name" value="WH_DNA-bd_sf"/>
</dbReference>
<feature type="domain" description="Transcription regulator PadR N-terminal" evidence="1">
    <location>
        <begin position="49"/>
        <end position="117"/>
    </location>
</feature>
<sequence>MEERLKHLKKAMKQHTFSQLTFTEQQQKQIQQKVNRLAEKTEKDILLAVLQLLTKEKTGFELSALLHARGIVSFENHEGSLYMLLHHLEQKGQLQARWTENEGKYYSLTRKGSKLLHTAEKTNAGSALQKLLEGWLLHEQL</sequence>
<dbReference type="Proteomes" id="UP001156102">
    <property type="component" value="Unassembled WGS sequence"/>
</dbReference>
<dbReference type="InterPro" id="IPR005149">
    <property type="entry name" value="Tscrpt_reg_PadR_N"/>
</dbReference>
<proteinExistence type="predicted"/>
<name>A0AA41X904_9BACI</name>
<dbReference type="SUPFAM" id="SSF46785">
    <property type="entry name" value="Winged helix' DNA-binding domain"/>
    <property type="match status" value="1"/>
</dbReference>
<dbReference type="Pfam" id="PF03551">
    <property type="entry name" value="PadR"/>
    <property type="match status" value="1"/>
</dbReference>
<dbReference type="RefSeq" id="WP_254759272.1">
    <property type="nucleotide sequence ID" value="NZ_JANCLT010000006.1"/>
</dbReference>
<dbReference type="NCBIfam" id="NF006931">
    <property type="entry name" value="PRK09416.1"/>
    <property type="match status" value="1"/>
</dbReference>
<evidence type="ECO:0000313" key="3">
    <source>
        <dbReference type="Proteomes" id="UP001156102"/>
    </source>
</evidence>
<dbReference type="Gene3D" id="1.10.10.10">
    <property type="entry name" value="Winged helix-like DNA-binding domain superfamily/Winged helix DNA-binding domain"/>
    <property type="match status" value="1"/>
</dbReference>
<gene>
    <name evidence="2" type="ORF">NK662_12510</name>
</gene>